<dbReference type="Gene3D" id="3.30.70.330">
    <property type="match status" value="1"/>
</dbReference>
<comment type="catalytic activity">
    <reaction evidence="8">
        <text>L-lysyl(4)-[histone H3] + 3 S-adenosyl-L-methionine = N(6),N(6),N(6)-trimethyl-L-lysyl(4)-[histone H3] + 3 S-adenosyl-L-homocysteine + 3 H(+)</text>
        <dbReference type="Rhea" id="RHEA:60260"/>
        <dbReference type="Rhea" id="RHEA-COMP:15537"/>
        <dbReference type="Rhea" id="RHEA-COMP:15547"/>
        <dbReference type="ChEBI" id="CHEBI:15378"/>
        <dbReference type="ChEBI" id="CHEBI:29969"/>
        <dbReference type="ChEBI" id="CHEBI:57856"/>
        <dbReference type="ChEBI" id="CHEBI:59789"/>
        <dbReference type="ChEBI" id="CHEBI:61961"/>
        <dbReference type="EC" id="2.1.1.354"/>
    </reaction>
</comment>
<dbReference type="SMART" id="SM00508">
    <property type="entry name" value="PostSET"/>
    <property type="match status" value="1"/>
</dbReference>
<evidence type="ECO:0000259" key="12">
    <source>
        <dbReference type="PROSITE" id="PS50280"/>
    </source>
</evidence>
<dbReference type="STRING" id="131310.A0A0N4ZUH1"/>
<keyword evidence="3" id="KW-0489">Methyltransferase</keyword>
<dbReference type="GO" id="GO:0048188">
    <property type="term" value="C:Set1C/COMPASS complex"/>
    <property type="evidence" value="ECO:0007669"/>
    <property type="project" value="TreeGrafter"/>
</dbReference>
<evidence type="ECO:0000256" key="1">
    <source>
        <dbReference type="ARBA" id="ARBA00004123"/>
    </source>
</evidence>
<evidence type="ECO:0000256" key="10">
    <source>
        <dbReference type="ARBA" id="ARBA00049129"/>
    </source>
</evidence>
<dbReference type="SUPFAM" id="SSF82199">
    <property type="entry name" value="SET domain"/>
    <property type="match status" value="1"/>
</dbReference>
<keyword evidence="6" id="KW-0156">Chromatin regulator</keyword>
<dbReference type="AlphaFoldDB" id="A0A0N4ZUH1"/>
<keyword evidence="7" id="KW-0539">Nucleus</keyword>
<dbReference type="PANTHER" id="PTHR45814:SF2">
    <property type="entry name" value="HISTONE-LYSINE N-METHYLTRANSFERASE SETD1"/>
    <property type="match status" value="1"/>
</dbReference>
<dbReference type="InterPro" id="IPR035979">
    <property type="entry name" value="RBD_domain_sf"/>
</dbReference>
<dbReference type="GO" id="GO:0032259">
    <property type="term" value="P:methylation"/>
    <property type="evidence" value="ECO:0007669"/>
    <property type="project" value="UniProtKB-KW"/>
</dbReference>
<feature type="region of interest" description="Disordered" evidence="11">
    <location>
        <begin position="243"/>
        <end position="379"/>
    </location>
</feature>
<dbReference type="InterPro" id="IPR000504">
    <property type="entry name" value="RRM_dom"/>
</dbReference>
<sequence length="1074" mass="124859">MEFSIDLKNSIEEVYEHNGQSKHKTKDNWIIIKSNKKFIYEKDEKIPKQYKRKNGICIDEPELNKEQVKDPRKLSNYPQRNLDQNGLWPLTFEKIDKEHVGLPPIRDVSIFNLNDNCSEEYLKEQFRDSPPMTDLKIVYHPTTKRHMKMAVASFSSHGRAKYFAQKYNNTFILGEKIKCYTDQCAFGLSEEYEKITGMSFPLLKSFEDIKNLNVIKQWKMMWDSKKEKVEKYGNEKEDYIEKESITIMSNTPSTPPLISNSRRHSSVNSPIDSCDSHKPLKRKRSSERSSRKLVDKKESNKRKSYSNSNSDSDMEYRSSKRNRISRSYSKKTRRSPSYDSDYKSRRKSSKYEKNLVDNKLHKEQPKSSSIVKRSNSNSEFVNGNAEQQEVLKNNHETALSSRLKLLFPQRFQSKESAEENIPQVKENTNDAIDVKNVECIRPKISFSLTMKNKDISQVKEEIEKNEIIKEDDKEHKHEKQKIEKLTKMIDSCVKIVPSSTKEYHSKFCEKFSEVLNAKVNKLFVNFIHELVDKDFNSLFEEHEKSSEKKDEIISNDHSNSNNAPFLAQNSKGTKKFDWSMVTKIPKIQKINKDIVKKKKDRKITPNEINEKPIIIKKESRIRSISSSSEEDVVGKPYRDIQLVAEPISSDDDDVYNKETSTCHSSEINEDSLPNNLEIDESDMVPISSDSSERSSTVVSSYVDESTIEDDNSQQIKFSEDYSATAYDDFEIDELMSNIIDTDFINVDDKRFQVLSQFNLNVDKVKIDNAPKRTEKQRLKILSRYDSGFADDEDRLFLKDVLDDEDVSDIVTVLKQSGLSTSYTPAPQSFSKPIQLTKQFRFNNQIFFYNDQSLANVVPTTGGCSKISEQRREEKKYRTLIRQTEHYRTEISKSEESASILEKNKNREEKALMRQIASETDKFDPSKTNLLKYRKKLTQFKKSHIHGYGLFALEDIHPNEMIIEYVGEKVRSTVCDVREKAYERRGMGSSYLFRVNEQCVIDATLKGGVSRFVNHCCVPNSYARIISVDKDPRIVIYSKTFIKKGDEITYDYKFPLENEKIPCLCGHPGCRKFLN</sequence>
<dbReference type="Gene3D" id="2.170.270.10">
    <property type="entry name" value="SET domain"/>
    <property type="match status" value="1"/>
</dbReference>
<reference evidence="15" key="1">
    <citation type="submission" date="2017-02" db="UniProtKB">
        <authorList>
            <consortium name="WormBaseParasite"/>
        </authorList>
    </citation>
    <scope>IDENTIFICATION</scope>
</reference>
<dbReference type="InterPro" id="IPR001214">
    <property type="entry name" value="SET_dom"/>
</dbReference>
<comment type="subcellular location">
    <subcellularLocation>
        <location evidence="1">Nucleus</location>
    </subcellularLocation>
</comment>
<evidence type="ECO:0000313" key="14">
    <source>
        <dbReference type="Proteomes" id="UP000038045"/>
    </source>
</evidence>
<evidence type="ECO:0000256" key="2">
    <source>
        <dbReference type="ARBA" id="ARBA00012182"/>
    </source>
</evidence>
<evidence type="ECO:0000256" key="9">
    <source>
        <dbReference type="ARBA" id="ARBA00047583"/>
    </source>
</evidence>
<dbReference type="SMART" id="SM00360">
    <property type="entry name" value="RRM"/>
    <property type="match status" value="1"/>
</dbReference>
<feature type="region of interest" description="Disordered" evidence="11">
    <location>
        <begin position="646"/>
        <end position="677"/>
    </location>
</feature>
<dbReference type="PROSITE" id="PS50868">
    <property type="entry name" value="POST_SET"/>
    <property type="match status" value="1"/>
</dbReference>
<name>A0A0N4ZUH1_PARTI</name>
<evidence type="ECO:0000256" key="4">
    <source>
        <dbReference type="ARBA" id="ARBA00022679"/>
    </source>
</evidence>
<feature type="compositionally biased region" description="Polar residues" evidence="11">
    <location>
        <begin position="555"/>
        <end position="568"/>
    </location>
</feature>
<feature type="compositionally biased region" description="Basic residues" evidence="11">
    <location>
        <begin position="319"/>
        <end position="334"/>
    </location>
</feature>
<dbReference type="GO" id="GO:0140999">
    <property type="term" value="F:histone H3K4 trimethyltransferase activity"/>
    <property type="evidence" value="ECO:0007669"/>
    <property type="project" value="UniProtKB-EC"/>
</dbReference>
<evidence type="ECO:0000256" key="7">
    <source>
        <dbReference type="ARBA" id="ARBA00023242"/>
    </source>
</evidence>
<evidence type="ECO:0000256" key="3">
    <source>
        <dbReference type="ARBA" id="ARBA00022603"/>
    </source>
</evidence>
<accession>A0A0N4ZUH1</accession>
<evidence type="ECO:0000313" key="15">
    <source>
        <dbReference type="WBParaSite" id="PTRK_0001223400.1"/>
    </source>
</evidence>
<dbReference type="PROSITE" id="PS50280">
    <property type="entry name" value="SET"/>
    <property type="match status" value="1"/>
</dbReference>
<dbReference type="InterPro" id="IPR003616">
    <property type="entry name" value="Post-SET_dom"/>
</dbReference>
<dbReference type="Pfam" id="PF00856">
    <property type="entry name" value="SET"/>
    <property type="match status" value="1"/>
</dbReference>
<evidence type="ECO:0000256" key="5">
    <source>
        <dbReference type="ARBA" id="ARBA00022691"/>
    </source>
</evidence>
<dbReference type="InterPro" id="IPR044570">
    <property type="entry name" value="Set1-like"/>
</dbReference>
<dbReference type="GO" id="GO:0003723">
    <property type="term" value="F:RNA binding"/>
    <property type="evidence" value="ECO:0007669"/>
    <property type="project" value="InterPro"/>
</dbReference>
<dbReference type="Pfam" id="PF00076">
    <property type="entry name" value="RRM_1"/>
    <property type="match status" value="1"/>
</dbReference>
<dbReference type="InterPro" id="IPR012677">
    <property type="entry name" value="Nucleotide-bd_a/b_plait_sf"/>
</dbReference>
<organism evidence="14 15">
    <name type="scientific">Parastrongyloides trichosuri</name>
    <name type="common">Possum-specific nematode worm</name>
    <dbReference type="NCBI Taxonomy" id="131310"/>
    <lineage>
        <taxon>Eukaryota</taxon>
        <taxon>Metazoa</taxon>
        <taxon>Ecdysozoa</taxon>
        <taxon>Nematoda</taxon>
        <taxon>Chromadorea</taxon>
        <taxon>Rhabditida</taxon>
        <taxon>Tylenchina</taxon>
        <taxon>Panagrolaimomorpha</taxon>
        <taxon>Strongyloidoidea</taxon>
        <taxon>Strongyloididae</taxon>
        <taxon>Parastrongyloides</taxon>
    </lineage>
</organism>
<comment type="catalytic activity">
    <reaction evidence="9">
        <text>N(6)-methyl-L-lysyl(4)-[histone H3] + S-adenosyl-L-methionine = N(6),N(6)-dimethyl-L-lysyl(4)-[histone H3] + S-adenosyl-L-homocysteine + H(+)</text>
        <dbReference type="Rhea" id="RHEA:60268"/>
        <dbReference type="Rhea" id="RHEA-COMP:15540"/>
        <dbReference type="Rhea" id="RHEA-COMP:15543"/>
        <dbReference type="ChEBI" id="CHEBI:15378"/>
        <dbReference type="ChEBI" id="CHEBI:57856"/>
        <dbReference type="ChEBI" id="CHEBI:59789"/>
        <dbReference type="ChEBI" id="CHEBI:61929"/>
        <dbReference type="ChEBI" id="CHEBI:61976"/>
    </reaction>
</comment>
<feature type="region of interest" description="Disordered" evidence="11">
    <location>
        <begin position="549"/>
        <end position="568"/>
    </location>
</feature>
<proteinExistence type="predicted"/>
<feature type="compositionally biased region" description="Low complexity" evidence="11">
    <location>
        <begin position="366"/>
        <end position="378"/>
    </location>
</feature>
<evidence type="ECO:0000256" key="11">
    <source>
        <dbReference type="SAM" id="MobiDB-lite"/>
    </source>
</evidence>
<dbReference type="Proteomes" id="UP000038045">
    <property type="component" value="Unplaced"/>
</dbReference>
<keyword evidence="4" id="KW-0808">Transferase</keyword>
<feature type="domain" description="Post-SET" evidence="13">
    <location>
        <begin position="1058"/>
        <end position="1074"/>
    </location>
</feature>
<dbReference type="InterPro" id="IPR046341">
    <property type="entry name" value="SET_dom_sf"/>
</dbReference>
<dbReference type="EC" id="2.1.1.354" evidence="2"/>
<keyword evidence="5" id="KW-0949">S-adenosyl-L-methionine</keyword>
<keyword evidence="14" id="KW-1185">Reference proteome</keyword>
<dbReference type="SMART" id="SM00317">
    <property type="entry name" value="SET"/>
    <property type="match status" value="1"/>
</dbReference>
<protein>
    <recommendedName>
        <fullName evidence="2">[histone H3]-lysine(4) N-trimethyltransferase</fullName>
        <ecNumber evidence="2">2.1.1.354</ecNumber>
    </recommendedName>
</protein>
<evidence type="ECO:0000256" key="8">
    <source>
        <dbReference type="ARBA" id="ARBA00047571"/>
    </source>
</evidence>
<dbReference type="PANTHER" id="PTHR45814">
    <property type="entry name" value="HISTONE-LYSINE N-METHYLTRANSFERASE SETD1"/>
    <property type="match status" value="1"/>
</dbReference>
<comment type="catalytic activity">
    <reaction evidence="10">
        <text>N(6),N(6)-dimethyl-L-lysyl(4)-[histone H3] + S-adenosyl-L-methionine = N(6),N(6),N(6)-trimethyl-L-lysyl(4)-[histone H3] + S-adenosyl-L-homocysteine + H(+)</text>
        <dbReference type="Rhea" id="RHEA:60272"/>
        <dbReference type="Rhea" id="RHEA-COMP:15537"/>
        <dbReference type="Rhea" id="RHEA-COMP:15540"/>
        <dbReference type="ChEBI" id="CHEBI:15378"/>
        <dbReference type="ChEBI" id="CHEBI:57856"/>
        <dbReference type="ChEBI" id="CHEBI:59789"/>
        <dbReference type="ChEBI" id="CHEBI:61961"/>
        <dbReference type="ChEBI" id="CHEBI:61976"/>
    </reaction>
</comment>
<feature type="compositionally biased region" description="Basic and acidic residues" evidence="11">
    <location>
        <begin position="286"/>
        <end position="298"/>
    </location>
</feature>
<feature type="compositionally biased region" description="Polar residues" evidence="11">
    <location>
        <begin position="246"/>
        <end position="271"/>
    </location>
</feature>
<dbReference type="SUPFAM" id="SSF54928">
    <property type="entry name" value="RNA-binding domain, RBD"/>
    <property type="match status" value="1"/>
</dbReference>
<dbReference type="WBParaSite" id="PTRK_0001223400.1">
    <property type="protein sequence ID" value="PTRK_0001223400.1"/>
    <property type="gene ID" value="PTRK_0001223400"/>
</dbReference>
<evidence type="ECO:0000256" key="6">
    <source>
        <dbReference type="ARBA" id="ARBA00022853"/>
    </source>
</evidence>
<evidence type="ECO:0000259" key="13">
    <source>
        <dbReference type="PROSITE" id="PS50868"/>
    </source>
</evidence>
<feature type="compositionally biased region" description="Basic and acidic residues" evidence="11">
    <location>
        <begin position="349"/>
        <end position="365"/>
    </location>
</feature>
<feature type="domain" description="SET" evidence="12">
    <location>
        <begin position="934"/>
        <end position="1052"/>
    </location>
</feature>